<keyword evidence="1" id="KW-1133">Transmembrane helix</keyword>
<organism evidence="2 3">
    <name type="scientific">Stakelama pacifica</name>
    <dbReference type="NCBI Taxonomy" id="517720"/>
    <lineage>
        <taxon>Bacteria</taxon>
        <taxon>Pseudomonadati</taxon>
        <taxon>Pseudomonadota</taxon>
        <taxon>Alphaproteobacteria</taxon>
        <taxon>Sphingomonadales</taxon>
        <taxon>Sphingomonadaceae</taxon>
        <taxon>Stakelama</taxon>
    </lineage>
</organism>
<accession>A0A4R6FF30</accession>
<gene>
    <name evidence="2" type="ORF">EV664_11388</name>
</gene>
<keyword evidence="3" id="KW-1185">Reference proteome</keyword>
<dbReference type="EMBL" id="SNWD01000013">
    <property type="protein sequence ID" value="TDN79310.1"/>
    <property type="molecule type" value="Genomic_DNA"/>
</dbReference>
<dbReference type="AlphaFoldDB" id="A0A4R6FF30"/>
<keyword evidence="1" id="KW-0472">Membrane</keyword>
<evidence type="ECO:0000313" key="2">
    <source>
        <dbReference type="EMBL" id="TDN79310.1"/>
    </source>
</evidence>
<name>A0A4R6FF30_9SPHN</name>
<reference evidence="2 3" key="1">
    <citation type="submission" date="2019-03" db="EMBL/GenBank/DDBJ databases">
        <title>Genomic Encyclopedia of Type Strains, Phase IV (KMG-IV): sequencing the most valuable type-strain genomes for metagenomic binning, comparative biology and taxonomic classification.</title>
        <authorList>
            <person name="Goeker M."/>
        </authorList>
    </citation>
    <scope>NUCLEOTIDE SEQUENCE [LARGE SCALE GENOMIC DNA]</scope>
    <source>
        <strain evidence="2 3">DSM 25059</strain>
    </source>
</reference>
<feature type="transmembrane region" description="Helical" evidence="1">
    <location>
        <begin position="12"/>
        <end position="29"/>
    </location>
</feature>
<sequence>MAKRLTMFEGAAIALFSGLCVVALTWWWLYQTIFVGGLLLLSMLVVLGGAFGCVGAYHAFTESWTIGRRLRVALAVPIALLGAFALAPLLRQQGLWLMAKAQLSEHRAQYAGAGSAAFAVVQGIPDGGASIIRTEGESPEKWTYGTFQRVAGGSLNGCSALEPRYFLCTFG</sequence>
<evidence type="ECO:0000256" key="1">
    <source>
        <dbReference type="SAM" id="Phobius"/>
    </source>
</evidence>
<proteinExistence type="predicted"/>
<evidence type="ECO:0000313" key="3">
    <source>
        <dbReference type="Proteomes" id="UP000295493"/>
    </source>
</evidence>
<protein>
    <submittedName>
        <fullName evidence="2">Uncharacterized protein</fullName>
    </submittedName>
</protein>
<comment type="caution">
    <text evidence="2">The sequence shown here is derived from an EMBL/GenBank/DDBJ whole genome shotgun (WGS) entry which is preliminary data.</text>
</comment>
<feature type="transmembrane region" description="Helical" evidence="1">
    <location>
        <begin position="72"/>
        <end position="90"/>
    </location>
</feature>
<feature type="transmembrane region" description="Helical" evidence="1">
    <location>
        <begin position="35"/>
        <end position="60"/>
    </location>
</feature>
<keyword evidence="1" id="KW-0812">Transmembrane</keyword>
<dbReference type="RefSeq" id="WP_133496665.1">
    <property type="nucleotide sequence ID" value="NZ_BMLU01000012.1"/>
</dbReference>
<dbReference type="Proteomes" id="UP000295493">
    <property type="component" value="Unassembled WGS sequence"/>
</dbReference>